<gene>
    <name evidence="2" type="ORF">M413DRAFT_31105</name>
</gene>
<feature type="compositionally biased region" description="Acidic residues" evidence="1">
    <location>
        <begin position="172"/>
        <end position="194"/>
    </location>
</feature>
<dbReference type="HOGENOM" id="CLU_1326517_0_0_1"/>
<evidence type="ECO:0000313" key="3">
    <source>
        <dbReference type="Proteomes" id="UP000053424"/>
    </source>
</evidence>
<reference evidence="2 3" key="1">
    <citation type="submission" date="2014-04" db="EMBL/GenBank/DDBJ databases">
        <authorList>
            <consortium name="DOE Joint Genome Institute"/>
            <person name="Kuo A."/>
            <person name="Gay G."/>
            <person name="Dore J."/>
            <person name="Kohler A."/>
            <person name="Nagy L.G."/>
            <person name="Floudas D."/>
            <person name="Copeland A."/>
            <person name="Barry K.W."/>
            <person name="Cichocki N."/>
            <person name="Veneault-Fourrey C."/>
            <person name="LaButti K."/>
            <person name="Lindquist E.A."/>
            <person name="Lipzen A."/>
            <person name="Lundell T."/>
            <person name="Morin E."/>
            <person name="Murat C."/>
            <person name="Sun H."/>
            <person name="Tunlid A."/>
            <person name="Henrissat B."/>
            <person name="Grigoriev I.V."/>
            <person name="Hibbett D.S."/>
            <person name="Martin F."/>
            <person name="Nordberg H.P."/>
            <person name="Cantor M.N."/>
            <person name="Hua S.X."/>
        </authorList>
    </citation>
    <scope>NUCLEOTIDE SEQUENCE [LARGE SCALE GENOMIC DNA]</scope>
    <source>
        <strain evidence="3">h7</strain>
    </source>
</reference>
<feature type="region of interest" description="Disordered" evidence="1">
    <location>
        <begin position="108"/>
        <end position="207"/>
    </location>
</feature>
<evidence type="ECO:0000313" key="2">
    <source>
        <dbReference type="EMBL" id="KIM37170.1"/>
    </source>
</evidence>
<sequence>MSVGQSPAILPTHPRITLVHVKTLSEPSSIIDRSPMISHQRSLLHIAMPSEPHPIAESMWSPTNALHMHEKCDPTPSLCRSPAISPTHLSRPLNQLYLTHENVILSPNLTHNAPHHSHPMPTPNHPTMGPKLQAKPKAATHAPPTDRHKQQASNADQQPAKCTCYNTKKDDNEDVDEGEEEEEDLGPWPDVEDEVVLKTKGSAGTRG</sequence>
<keyword evidence="3" id="KW-1185">Reference proteome</keyword>
<dbReference type="AlphaFoldDB" id="A0A0C3BKD8"/>
<dbReference type="Proteomes" id="UP000053424">
    <property type="component" value="Unassembled WGS sequence"/>
</dbReference>
<proteinExistence type="predicted"/>
<protein>
    <submittedName>
        <fullName evidence="2">Uncharacterized protein</fullName>
    </submittedName>
</protein>
<name>A0A0C3BKD8_HEBCY</name>
<dbReference type="EMBL" id="KN831799">
    <property type="protein sequence ID" value="KIM37170.1"/>
    <property type="molecule type" value="Genomic_DNA"/>
</dbReference>
<evidence type="ECO:0000256" key="1">
    <source>
        <dbReference type="SAM" id="MobiDB-lite"/>
    </source>
</evidence>
<reference evidence="3" key="2">
    <citation type="submission" date="2015-01" db="EMBL/GenBank/DDBJ databases">
        <title>Evolutionary Origins and Diversification of the Mycorrhizal Mutualists.</title>
        <authorList>
            <consortium name="DOE Joint Genome Institute"/>
            <consortium name="Mycorrhizal Genomics Consortium"/>
            <person name="Kohler A."/>
            <person name="Kuo A."/>
            <person name="Nagy L.G."/>
            <person name="Floudas D."/>
            <person name="Copeland A."/>
            <person name="Barry K.W."/>
            <person name="Cichocki N."/>
            <person name="Veneault-Fourrey C."/>
            <person name="LaButti K."/>
            <person name="Lindquist E.A."/>
            <person name="Lipzen A."/>
            <person name="Lundell T."/>
            <person name="Morin E."/>
            <person name="Murat C."/>
            <person name="Riley R."/>
            <person name="Ohm R."/>
            <person name="Sun H."/>
            <person name="Tunlid A."/>
            <person name="Henrissat B."/>
            <person name="Grigoriev I.V."/>
            <person name="Hibbett D.S."/>
            <person name="Martin F."/>
        </authorList>
    </citation>
    <scope>NUCLEOTIDE SEQUENCE [LARGE SCALE GENOMIC DNA]</scope>
    <source>
        <strain evidence="3">h7</strain>
    </source>
</reference>
<organism evidence="2 3">
    <name type="scientific">Hebeloma cylindrosporum</name>
    <dbReference type="NCBI Taxonomy" id="76867"/>
    <lineage>
        <taxon>Eukaryota</taxon>
        <taxon>Fungi</taxon>
        <taxon>Dikarya</taxon>
        <taxon>Basidiomycota</taxon>
        <taxon>Agaricomycotina</taxon>
        <taxon>Agaricomycetes</taxon>
        <taxon>Agaricomycetidae</taxon>
        <taxon>Agaricales</taxon>
        <taxon>Agaricineae</taxon>
        <taxon>Hymenogastraceae</taxon>
        <taxon>Hebeloma</taxon>
    </lineage>
</organism>
<accession>A0A0C3BKD8</accession>